<dbReference type="GO" id="GO:0005840">
    <property type="term" value="C:ribosome"/>
    <property type="evidence" value="ECO:0007669"/>
    <property type="project" value="UniProtKB-KW"/>
</dbReference>
<dbReference type="GO" id="GO:0006412">
    <property type="term" value="P:translation"/>
    <property type="evidence" value="ECO:0007669"/>
    <property type="project" value="InterPro"/>
</dbReference>
<reference evidence="5" key="1">
    <citation type="journal article" date="2019" name="Mitochondrial DNA Part B Resour">
        <title>Characterization of the complete mitochondrial genome of bull kelp, Nereocystis luetkeana.</title>
        <authorList>
            <person name="Zheng Z."/>
            <person name="Chen H."/>
            <person name="Wang H."/>
            <person name="Jiang W."/>
            <person name="Cao Q."/>
            <person name="Du N."/>
        </authorList>
    </citation>
    <scope>NUCLEOTIDE SEQUENCE</scope>
</reference>
<comment type="subcellular location">
    <subcellularLocation>
        <location evidence="1">Plastid</location>
        <location evidence="1">Chloroplast</location>
    </subcellularLocation>
</comment>
<proteinExistence type="inferred from homology"/>
<protein>
    <submittedName>
        <fullName evidence="5">Ribosomal protein S11</fullName>
    </submittedName>
</protein>
<dbReference type="AlphaFoldDB" id="A0A4D6E651"/>
<evidence type="ECO:0000256" key="4">
    <source>
        <dbReference type="ARBA" id="ARBA00023274"/>
    </source>
</evidence>
<sequence>MLVKIDDTNLLFNSVKMSVSNLVTEGVVDGQNKGLFKSLKEKKGIILIKSTKRNVFCTLLDTDEKKVKTSCSLRVPSYENEYNERENLYTRGLLLGNLIGNKAVELGYTEFMIFLGSGINKGRRGVLRGLSKKKGIKITFLSLSTRSPHNGCRPVKVRRKKFRTKPKVSR</sequence>
<dbReference type="SUPFAM" id="SSF53137">
    <property type="entry name" value="Translational machinery components"/>
    <property type="match status" value="1"/>
</dbReference>
<geneLocation type="mitochondrion" evidence="5"/>
<comment type="similarity">
    <text evidence="2">Belongs to the universal ribosomal protein uS11 family.</text>
</comment>
<evidence type="ECO:0000256" key="2">
    <source>
        <dbReference type="ARBA" id="ARBA00006194"/>
    </source>
</evidence>
<evidence type="ECO:0000313" key="5">
    <source>
        <dbReference type="EMBL" id="QBZ73645.1"/>
    </source>
</evidence>
<name>A0A4D6E651_9PHAE</name>
<dbReference type="GeneID" id="40343406"/>
<dbReference type="GO" id="GO:1990904">
    <property type="term" value="C:ribonucleoprotein complex"/>
    <property type="evidence" value="ECO:0007669"/>
    <property type="project" value="UniProtKB-KW"/>
</dbReference>
<organism evidence="5">
    <name type="scientific">Nereocystis luetkeana</name>
    <dbReference type="NCBI Taxonomy" id="117523"/>
    <lineage>
        <taxon>Eukaryota</taxon>
        <taxon>Sar</taxon>
        <taxon>Stramenopiles</taxon>
        <taxon>Ochrophyta</taxon>
        <taxon>PX clade</taxon>
        <taxon>Phaeophyceae</taxon>
        <taxon>Laminariales</taxon>
        <taxon>Laminariaceae</taxon>
        <taxon>Nereocystis</taxon>
    </lineage>
</organism>
<dbReference type="RefSeq" id="YP_009641823.1">
    <property type="nucleotide sequence ID" value="NC_042395.1"/>
</dbReference>
<keyword evidence="4" id="KW-0687">Ribonucleoprotein</keyword>
<dbReference type="GO" id="GO:0003735">
    <property type="term" value="F:structural constituent of ribosome"/>
    <property type="evidence" value="ECO:0007669"/>
    <property type="project" value="InterPro"/>
</dbReference>
<accession>A0A4D6E651</accession>
<evidence type="ECO:0000256" key="3">
    <source>
        <dbReference type="ARBA" id="ARBA00022980"/>
    </source>
</evidence>
<gene>
    <name evidence="5" type="primary">rps11</name>
</gene>
<evidence type="ECO:0000256" key="1">
    <source>
        <dbReference type="ARBA" id="ARBA00004229"/>
    </source>
</evidence>
<keyword evidence="5" id="KW-0496">Mitochondrion</keyword>
<dbReference type="GO" id="GO:0009507">
    <property type="term" value="C:chloroplast"/>
    <property type="evidence" value="ECO:0007669"/>
    <property type="project" value="UniProtKB-SubCell"/>
</dbReference>
<dbReference type="InterPro" id="IPR036967">
    <property type="entry name" value="Ribosomal_uS11_sf"/>
</dbReference>
<dbReference type="InterPro" id="IPR001971">
    <property type="entry name" value="Ribosomal_uS11"/>
</dbReference>
<dbReference type="Gene3D" id="3.30.420.80">
    <property type="entry name" value="Ribosomal protein S11"/>
    <property type="match status" value="1"/>
</dbReference>
<dbReference type="HAMAP" id="MF_01310">
    <property type="entry name" value="Ribosomal_uS11"/>
    <property type="match status" value="1"/>
</dbReference>
<keyword evidence="3 5" id="KW-0689">Ribosomal protein</keyword>
<dbReference type="EMBL" id="MH392199">
    <property type="protein sequence ID" value="QBZ73645.1"/>
    <property type="molecule type" value="Genomic_DNA"/>
</dbReference>